<evidence type="ECO:0000256" key="3">
    <source>
        <dbReference type="ARBA" id="ARBA00022741"/>
    </source>
</evidence>
<evidence type="ECO:0000256" key="7">
    <source>
        <dbReference type="ARBA" id="ARBA00023211"/>
    </source>
</evidence>
<dbReference type="GO" id="GO:0046872">
    <property type="term" value="F:metal ion binding"/>
    <property type="evidence" value="ECO:0007669"/>
    <property type="project" value="UniProtKB-KW"/>
</dbReference>
<dbReference type="PANTHER" id="PTHR47917:SF1">
    <property type="entry name" value="COENZYME F420:L-GLUTAMATE LIGASE"/>
    <property type="match status" value="1"/>
</dbReference>
<evidence type="ECO:0000313" key="11">
    <source>
        <dbReference type="Proteomes" id="UP000599074"/>
    </source>
</evidence>
<keyword evidence="4" id="KW-0460">Magnesium</keyword>
<dbReference type="SUPFAM" id="SSF144010">
    <property type="entry name" value="CofE-like"/>
    <property type="match status" value="1"/>
</dbReference>
<evidence type="ECO:0000313" key="10">
    <source>
        <dbReference type="EMBL" id="GII23537.1"/>
    </source>
</evidence>
<keyword evidence="2" id="KW-0479">Metal-binding</keyword>
<keyword evidence="8" id="KW-0511">Multifunctional enzyme</keyword>
<dbReference type="Pfam" id="PF01996">
    <property type="entry name" value="F420_ligase"/>
    <property type="match status" value="1"/>
</dbReference>
<sequence>MLEIHPVTGIGEVTPGSDLAALVMVAADWIRDGDVLVVTSKIVSKAEGRLVEVPESGPERDAVRDAVLAAETARVVARRGPTRIVQTHHGLVMAAAGIDASNVEPTRLVLLPVDPDASARALRAALRERYDVRVGIVITDTMGRPWRLGLTDVAIGAAGVAPVRDYRGHVDPYGNELRVTEMADVDELAAAGELVKGKYDQVPVAVVRGYPGVTDDDGPGARALVRDAEQDMFSLGTAEARARGAAEAATLADATSFAHVPVDPELVAAALATVGPVGTAFTHVTDHGVRDKLRDLAPSGTAEVVVPHLAAAADRWALAAAGADVHRLRAALASAGLSTAWVRAEAAAITGLAALPPGQEPLGLLAVGVPG</sequence>
<evidence type="ECO:0000259" key="9">
    <source>
        <dbReference type="Pfam" id="PF01996"/>
    </source>
</evidence>
<dbReference type="NCBIfam" id="NF009810">
    <property type="entry name" value="PRK13294.1"/>
    <property type="match status" value="1"/>
</dbReference>
<reference evidence="10" key="1">
    <citation type="submission" date="2021-01" db="EMBL/GenBank/DDBJ databases">
        <title>Whole genome shotgun sequence of Planosporangium mesophilum NBRC 109066.</title>
        <authorList>
            <person name="Komaki H."/>
            <person name="Tamura T."/>
        </authorList>
    </citation>
    <scope>NUCLEOTIDE SEQUENCE</scope>
    <source>
        <strain evidence="10">NBRC 109066</strain>
    </source>
</reference>
<dbReference type="Gene3D" id="3.30.1330.100">
    <property type="entry name" value="CofE-like"/>
    <property type="match status" value="1"/>
</dbReference>
<evidence type="ECO:0000256" key="1">
    <source>
        <dbReference type="ARBA" id="ARBA00022598"/>
    </source>
</evidence>
<organism evidence="10 11">
    <name type="scientific">Planosporangium mesophilum</name>
    <dbReference type="NCBI Taxonomy" id="689768"/>
    <lineage>
        <taxon>Bacteria</taxon>
        <taxon>Bacillati</taxon>
        <taxon>Actinomycetota</taxon>
        <taxon>Actinomycetes</taxon>
        <taxon>Micromonosporales</taxon>
        <taxon>Micromonosporaceae</taxon>
        <taxon>Planosporangium</taxon>
    </lineage>
</organism>
<dbReference type="Gene3D" id="3.90.1660.10">
    <property type="entry name" value="CofE-like domain"/>
    <property type="match status" value="1"/>
</dbReference>
<evidence type="ECO:0000256" key="6">
    <source>
        <dbReference type="ARBA" id="ARBA00023134"/>
    </source>
</evidence>
<keyword evidence="3" id="KW-0547">Nucleotide-binding</keyword>
<comment type="caution">
    <text evidence="10">The sequence shown here is derived from an EMBL/GenBank/DDBJ whole genome shotgun (WGS) entry which is preliminary data.</text>
</comment>
<protein>
    <submittedName>
        <fullName evidence="10">F420-0--gamma-glutamyl ligase</fullName>
    </submittedName>
</protein>
<dbReference type="InterPro" id="IPR002847">
    <property type="entry name" value="F420-0_gamma-glut_ligase-dom"/>
</dbReference>
<evidence type="ECO:0000256" key="8">
    <source>
        <dbReference type="ARBA" id="ARBA00023268"/>
    </source>
</evidence>
<keyword evidence="11" id="KW-1185">Reference proteome</keyword>
<dbReference type="PANTHER" id="PTHR47917">
    <property type="match status" value="1"/>
</dbReference>
<dbReference type="EMBL" id="BOON01000030">
    <property type="protein sequence ID" value="GII23537.1"/>
    <property type="molecule type" value="Genomic_DNA"/>
</dbReference>
<dbReference type="InterPro" id="IPR008225">
    <property type="entry name" value="F420-0_g-glutamyl_ligase"/>
</dbReference>
<proteinExistence type="predicted"/>
<dbReference type="Proteomes" id="UP000599074">
    <property type="component" value="Unassembled WGS sequence"/>
</dbReference>
<feature type="domain" description="Coenzyme F420:L-glutamate ligase-like" evidence="9">
    <location>
        <begin position="11"/>
        <end position="209"/>
    </location>
</feature>
<dbReference type="InterPro" id="IPR000415">
    <property type="entry name" value="Nitroreductase-like"/>
</dbReference>
<keyword evidence="1 10" id="KW-0436">Ligase</keyword>
<dbReference type="SUPFAM" id="SSF55469">
    <property type="entry name" value="FMN-dependent nitroreductase-like"/>
    <property type="match status" value="1"/>
</dbReference>
<keyword evidence="7" id="KW-0464">Manganese</keyword>
<gene>
    <name evidence="10" type="ORF">Pme01_31340</name>
</gene>
<dbReference type="AlphaFoldDB" id="A0A8J3TCU6"/>
<keyword evidence="6" id="KW-0342">GTP-binding</keyword>
<dbReference type="NCBIfam" id="TIGR01916">
    <property type="entry name" value="F420_cofE"/>
    <property type="match status" value="1"/>
</dbReference>
<name>A0A8J3TCU6_9ACTN</name>
<dbReference type="GO" id="GO:0016491">
    <property type="term" value="F:oxidoreductase activity"/>
    <property type="evidence" value="ECO:0007669"/>
    <property type="project" value="InterPro"/>
</dbReference>
<evidence type="ECO:0000256" key="4">
    <source>
        <dbReference type="ARBA" id="ARBA00022842"/>
    </source>
</evidence>
<dbReference type="GO" id="GO:0005525">
    <property type="term" value="F:GTP binding"/>
    <property type="evidence" value="ECO:0007669"/>
    <property type="project" value="UniProtKB-KW"/>
</dbReference>
<keyword evidence="5" id="KW-0630">Potassium</keyword>
<evidence type="ECO:0000256" key="2">
    <source>
        <dbReference type="ARBA" id="ARBA00022723"/>
    </source>
</evidence>
<accession>A0A8J3TCU6</accession>
<dbReference type="GO" id="GO:0052618">
    <property type="term" value="F:coenzyme F420-0:L-glutamate ligase activity"/>
    <property type="evidence" value="ECO:0007669"/>
    <property type="project" value="TreeGrafter"/>
</dbReference>
<evidence type="ECO:0000256" key="5">
    <source>
        <dbReference type="ARBA" id="ARBA00022958"/>
    </source>
</evidence>